<evidence type="ECO:0000313" key="12">
    <source>
        <dbReference type="Proteomes" id="UP001499959"/>
    </source>
</evidence>
<dbReference type="InterPro" id="IPR050571">
    <property type="entry name" value="Class-IV_PLP-Dep_Aminotrnsfr"/>
</dbReference>
<evidence type="ECO:0000256" key="4">
    <source>
        <dbReference type="ARBA" id="ARBA00022898"/>
    </source>
</evidence>
<dbReference type="Proteomes" id="UP001499959">
    <property type="component" value="Unassembled WGS sequence"/>
</dbReference>
<evidence type="ECO:0000256" key="1">
    <source>
        <dbReference type="ARBA" id="ARBA00001933"/>
    </source>
</evidence>
<dbReference type="PANTHER" id="PTHR42743:SF2">
    <property type="entry name" value="AMINODEOXYCHORISMATE LYASE"/>
    <property type="match status" value="1"/>
</dbReference>
<comment type="pathway">
    <text evidence="7">Cofactor biosynthesis; tetrahydrofolate biosynthesis; 4-aminobenzoate from chorismate: step 2/2.</text>
</comment>
<dbReference type="Pfam" id="PF01063">
    <property type="entry name" value="Aminotran_4"/>
    <property type="match status" value="1"/>
</dbReference>
<comment type="subunit">
    <text evidence="3">Homodimer.</text>
</comment>
<accession>A0ABP9AIB3</accession>
<dbReference type="InterPro" id="IPR036038">
    <property type="entry name" value="Aminotransferase-like"/>
</dbReference>
<gene>
    <name evidence="11" type="primary">pabC</name>
    <name evidence="11" type="ORF">GCM10023307_02520</name>
</gene>
<dbReference type="SUPFAM" id="SSF56752">
    <property type="entry name" value="D-aminoacid aminotransferase-like PLP-dependent enzymes"/>
    <property type="match status" value="1"/>
</dbReference>
<organism evidence="11 12">
    <name type="scientific">Lysobacter hankyongensis</name>
    <dbReference type="NCBI Taxonomy" id="1176535"/>
    <lineage>
        <taxon>Bacteria</taxon>
        <taxon>Pseudomonadati</taxon>
        <taxon>Pseudomonadota</taxon>
        <taxon>Gammaproteobacteria</taxon>
        <taxon>Lysobacterales</taxon>
        <taxon>Lysobacteraceae</taxon>
        <taxon>Lysobacter</taxon>
    </lineage>
</organism>
<keyword evidence="12" id="KW-1185">Reference proteome</keyword>
<dbReference type="InterPro" id="IPR017824">
    <property type="entry name" value="Aminodeoxychorismate_lyase_IV"/>
</dbReference>
<keyword evidence="6 11" id="KW-0456">Lyase</keyword>
<evidence type="ECO:0000256" key="10">
    <source>
        <dbReference type="NCBIfam" id="TIGR03461"/>
    </source>
</evidence>
<evidence type="ECO:0000256" key="3">
    <source>
        <dbReference type="ARBA" id="ARBA00011738"/>
    </source>
</evidence>
<proteinExistence type="inferred from homology"/>
<comment type="cofactor">
    <cofactor evidence="1">
        <name>pyridoxal 5'-phosphate</name>
        <dbReference type="ChEBI" id="CHEBI:597326"/>
    </cofactor>
</comment>
<dbReference type="PANTHER" id="PTHR42743">
    <property type="entry name" value="AMINO-ACID AMINOTRANSFERASE"/>
    <property type="match status" value="1"/>
</dbReference>
<comment type="similarity">
    <text evidence="2">Belongs to the class-IV pyridoxal-phosphate-dependent aminotransferase family.</text>
</comment>
<comment type="catalytic activity">
    <reaction evidence="9">
        <text>4-amino-4-deoxychorismate = 4-aminobenzoate + pyruvate + H(+)</text>
        <dbReference type="Rhea" id="RHEA:16201"/>
        <dbReference type="ChEBI" id="CHEBI:15361"/>
        <dbReference type="ChEBI" id="CHEBI:15378"/>
        <dbReference type="ChEBI" id="CHEBI:17836"/>
        <dbReference type="ChEBI" id="CHEBI:58406"/>
        <dbReference type="EC" id="4.1.3.38"/>
    </reaction>
</comment>
<evidence type="ECO:0000256" key="9">
    <source>
        <dbReference type="ARBA" id="ARBA00049529"/>
    </source>
</evidence>
<evidence type="ECO:0000256" key="8">
    <source>
        <dbReference type="ARBA" id="ARBA00035676"/>
    </source>
</evidence>
<keyword evidence="4" id="KW-0663">Pyridoxal phosphate</keyword>
<sequence length="281" mass="30443">MSARLFVGDARVEDAATDAALVEGRGFAYGDGVFETMRAIGGSIPWWPGHRARLALGAARLRIPLPASERMETELHDWLSLHRDGVIKLIVARGGGGRGYRPAFDAPPVWALLASAAPLPRRPGGLVLRWCETRLAHQPLLAGIKHGNRLEQILARAEWSDPGIDEGLMRDTDDHVVAATAANLFVRTEGRWWTPPVDRCGIAGVCRSWTLRAFAAGERRLTVAAVESAEALVLCNAVRGILPVARLGDRTWAPHPAVADARRRLAAAHPAFAIDPNEDLP</sequence>
<dbReference type="EMBL" id="BAABJE010000001">
    <property type="protein sequence ID" value="GAA4781600.1"/>
    <property type="molecule type" value="Genomic_DNA"/>
</dbReference>
<evidence type="ECO:0000256" key="6">
    <source>
        <dbReference type="ARBA" id="ARBA00023239"/>
    </source>
</evidence>
<evidence type="ECO:0000256" key="5">
    <source>
        <dbReference type="ARBA" id="ARBA00022909"/>
    </source>
</evidence>
<dbReference type="EC" id="4.1.3.38" evidence="8 10"/>
<protein>
    <recommendedName>
        <fullName evidence="8 10">Aminodeoxychorismate lyase</fullName>
        <ecNumber evidence="8 10">4.1.3.38</ecNumber>
    </recommendedName>
</protein>
<dbReference type="RefSeq" id="WP_345301457.1">
    <property type="nucleotide sequence ID" value="NZ_BAABJE010000001.1"/>
</dbReference>
<dbReference type="InterPro" id="IPR043132">
    <property type="entry name" value="BCAT-like_C"/>
</dbReference>
<reference evidence="12" key="1">
    <citation type="journal article" date="2019" name="Int. J. Syst. Evol. Microbiol.">
        <title>The Global Catalogue of Microorganisms (GCM) 10K type strain sequencing project: providing services to taxonomists for standard genome sequencing and annotation.</title>
        <authorList>
            <consortium name="The Broad Institute Genomics Platform"/>
            <consortium name="The Broad Institute Genome Sequencing Center for Infectious Disease"/>
            <person name="Wu L."/>
            <person name="Ma J."/>
        </authorList>
    </citation>
    <scope>NUCLEOTIDE SEQUENCE [LARGE SCALE GENOMIC DNA]</scope>
    <source>
        <strain evidence="12">JCM 18204</strain>
    </source>
</reference>
<evidence type="ECO:0000313" key="11">
    <source>
        <dbReference type="EMBL" id="GAA4781600.1"/>
    </source>
</evidence>
<dbReference type="GO" id="GO:0016829">
    <property type="term" value="F:lyase activity"/>
    <property type="evidence" value="ECO:0007669"/>
    <property type="project" value="UniProtKB-KW"/>
</dbReference>
<evidence type="ECO:0000256" key="2">
    <source>
        <dbReference type="ARBA" id="ARBA00009320"/>
    </source>
</evidence>
<dbReference type="Gene3D" id="3.30.470.10">
    <property type="match status" value="1"/>
</dbReference>
<keyword evidence="5" id="KW-0289">Folate biosynthesis</keyword>
<dbReference type="InterPro" id="IPR001544">
    <property type="entry name" value="Aminotrans_IV"/>
</dbReference>
<dbReference type="InterPro" id="IPR043131">
    <property type="entry name" value="BCAT-like_N"/>
</dbReference>
<comment type="caution">
    <text evidence="11">The sequence shown here is derived from an EMBL/GenBank/DDBJ whole genome shotgun (WGS) entry which is preliminary data.</text>
</comment>
<dbReference type="Gene3D" id="3.20.10.10">
    <property type="entry name" value="D-amino Acid Aminotransferase, subunit A, domain 2"/>
    <property type="match status" value="1"/>
</dbReference>
<name>A0ABP9AIB3_9GAMM</name>
<dbReference type="NCBIfam" id="TIGR03461">
    <property type="entry name" value="pabC_Proteo"/>
    <property type="match status" value="1"/>
</dbReference>
<evidence type="ECO:0000256" key="7">
    <source>
        <dbReference type="ARBA" id="ARBA00035633"/>
    </source>
</evidence>